<dbReference type="GO" id="GO:0030496">
    <property type="term" value="C:midbody"/>
    <property type="evidence" value="ECO:0007669"/>
    <property type="project" value="Ensembl"/>
</dbReference>
<dbReference type="OMA" id="DYNHYHK"/>
<reference evidence="2" key="2">
    <citation type="submission" date="2025-09" db="UniProtKB">
        <authorList>
            <consortium name="Ensembl"/>
        </authorList>
    </citation>
    <scope>IDENTIFICATION</scope>
</reference>
<dbReference type="GO" id="GO:0005730">
    <property type="term" value="C:nucleolus"/>
    <property type="evidence" value="ECO:0007669"/>
    <property type="project" value="Ensembl"/>
</dbReference>
<dbReference type="Ensembl" id="ENSSMRT00000033418.1">
    <property type="protein sequence ID" value="ENSSMRP00000028662.1"/>
    <property type="gene ID" value="ENSSMRG00000022030.1"/>
</dbReference>
<dbReference type="InterPro" id="IPR018849">
    <property type="entry name" value="Urb2/Npa2_C"/>
</dbReference>
<evidence type="ECO:0000259" key="1">
    <source>
        <dbReference type="Pfam" id="PF10441"/>
    </source>
</evidence>
<evidence type="ECO:0000313" key="3">
    <source>
        <dbReference type="Proteomes" id="UP000694421"/>
    </source>
</evidence>
<protein>
    <submittedName>
        <fullName evidence="2">URB2 ribosome biosis homolog</fullName>
    </submittedName>
</protein>
<feature type="domain" description="Nucleolar 27S pre-rRNA processing Urb2/Npa2 C-terminal" evidence="1">
    <location>
        <begin position="1340"/>
        <end position="1529"/>
    </location>
</feature>
<dbReference type="PANTHER" id="PTHR15682">
    <property type="entry name" value="UNHEALTHY RIBOSOME BIOGENESIS PROTEIN 2 HOMOLOG"/>
    <property type="match status" value="1"/>
</dbReference>
<proteinExistence type="predicted"/>
<dbReference type="InterPro" id="IPR052609">
    <property type="entry name" value="Ribosome_Biogenesis_Reg"/>
</dbReference>
<dbReference type="GO" id="GO:0042254">
    <property type="term" value="P:ribosome biogenesis"/>
    <property type="evidence" value="ECO:0007669"/>
    <property type="project" value="TreeGrafter"/>
</dbReference>
<dbReference type="Proteomes" id="UP000694421">
    <property type="component" value="Unplaced"/>
</dbReference>
<dbReference type="PANTHER" id="PTHR15682:SF2">
    <property type="entry name" value="UNHEALTHY RIBOSOME BIOGENESIS PROTEIN 2 HOMOLOG"/>
    <property type="match status" value="1"/>
</dbReference>
<accession>A0A8D0KND9</accession>
<dbReference type="GO" id="GO:0016235">
    <property type="term" value="C:aggresome"/>
    <property type="evidence" value="ECO:0007669"/>
    <property type="project" value="Ensembl"/>
</dbReference>
<reference evidence="2" key="1">
    <citation type="submission" date="2025-08" db="UniProtKB">
        <authorList>
            <consortium name="Ensembl"/>
        </authorList>
    </citation>
    <scope>IDENTIFICATION</scope>
</reference>
<evidence type="ECO:0000313" key="2">
    <source>
        <dbReference type="Ensembl" id="ENSSMRP00000028662.1"/>
    </source>
</evidence>
<dbReference type="Pfam" id="PF10441">
    <property type="entry name" value="Urb2"/>
    <property type="match status" value="1"/>
</dbReference>
<keyword evidence="3" id="KW-1185">Reference proteome</keyword>
<name>A0A8D0KND9_SALMN</name>
<organism evidence="2 3">
    <name type="scientific">Salvator merianae</name>
    <name type="common">Argentine black and white tegu</name>
    <name type="synonym">Tupinambis merianae</name>
    <dbReference type="NCBI Taxonomy" id="96440"/>
    <lineage>
        <taxon>Eukaryota</taxon>
        <taxon>Metazoa</taxon>
        <taxon>Chordata</taxon>
        <taxon>Craniata</taxon>
        <taxon>Vertebrata</taxon>
        <taxon>Euteleostomi</taxon>
        <taxon>Lepidosauria</taxon>
        <taxon>Squamata</taxon>
        <taxon>Bifurcata</taxon>
        <taxon>Unidentata</taxon>
        <taxon>Episquamata</taxon>
        <taxon>Laterata</taxon>
        <taxon>Teiioidea</taxon>
        <taxon>Teiidae</taxon>
        <taxon>Salvator</taxon>
    </lineage>
</organism>
<dbReference type="GeneTree" id="ENSGT00390000009258"/>
<sequence length="1540" mass="173497">MAAIYSGIHLKLKSTKTSWEDKLKLAQFAWISHQCFLPNKEQVLLDWVSHTLVSCYNKKLELSDEIIEKLWMYLDSILRSRKLQNLIKDGKPITLRFSIAQVINGRLSNSYTQKTLKNIGTVLSCCGGILSVPSLAIVYTAKFELLVDLLSQLSRLACWQLSSEDAVTSQLFEVLQMTFGQYLLVQRQQANPNRVFGQVSKHLFQPCLLLRHLLTNRTWTESDASRVRQHLSKEIRNNIEMLLKTAVFQAELLSSYREELLEEKESHNLKKGSLKNLLLPASTIQAALRDTDFYQPPIHMKVVANSVPLLFKHFLESYDKAENSLLCFHMFTRLFQCLRISCLQGQIWNNQLSPSEWGPELLALEQLLNSVFSSGTYNVAADKIRHNGVQFHFYRQLAELLVNHSQATIPAWFRCLKALLSLNHLILEPDLDDLVASAWIDAEVSESRTKKAQEAFVGSLFHTYAKLRQFQKLFEEILSVICRPALEELRLPVLPASIRTKLCECLLDLPPNQILDIVSLILEKCQTFVIPYVKDDSDAALKLQSMGTLLHSILCHMKTLDDSSPLPVLHRAQNVLEKMQKEVIQALFDLLKDCHMEEVGQELWTEKVSDTVLLLACTWVEVDILFGLNCSKYVSPLAKKAPSPDDSALDIWDFSDVLPGLDAQCWEKMNTLLSCFCSGSRYCTEWLVLQKMKKMLMHARNGAESSHQTLQSFGAFILRSGRSYMHREEGGAWDGNAGNITSFTYPAAHWHLVVSNLPVLVPYLSVSDAVHIAGILLKSLLVNQTQPIPEDDDDSLITVRKVSEDLLGSSLFPEMRVLHSSFLSQIVQRCVGVLYAAVQNAASHPLQQLCVEDTPWCDIHSSGYCMEPSSNPSACWTVLEKVAQNTLSLVKRKSYVILDEVCIQRILDILEIMSTLNLDGFFPLDHARCFLVLFSLIVNTRANYACNEDLLLKYLTACFHLLTCLQVSRNANASFKVLHASDVLEALLISTFEVCKTSASTLAAASWDKFLNGVKTFLERYLQVTLERRQSVKLNLEKFMSFLATCRPCSATDKSSGNWSPADDQLQLVAITAVCHSLTLHFQQQHEKWQSSGMLSVLLKRAVLQTGEAIQLSLTNNNKGHPLPLAFIPCITTLLKADSSCSRSGNLVADENGQEISTKPSKPQQQLFYSELYQRFYDQILRELGLAGDNVQFLCSALQFLTVFCSIPDLFRAQETSVAVFQSIGKLLAGPEITVQVIQDLEAPLSELMAQLLQNCTVDDFSVMLKLTLEGLDIQNIWKQNPEKVLAAVTLVKVLLGCPLSGEKSKAFWLSTPQIITALLMQTKEASQDPMLIPILIIPILETVAALLRQGEGILSNPHHVSLVFSILLTVPLDQKEYGSIFLGVHEVLFSILQCHPKVMLKAAPSFLNSFNRLVVSVMHEGRQKGDKGISDEFEIVLKCAQLVERMFTYIAAKTEEFTVLSAFIVAQYVTELQKVTLHPTVKKHLSEGIYHILDLCMERDIKFLNASLPVGVREVLKELYQDYTHYHKTLKQGDEKYTI</sequence>